<evidence type="ECO:0000256" key="1">
    <source>
        <dbReference type="ARBA" id="ARBA00008005"/>
    </source>
</evidence>
<dbReference type="Pfam" id="PF04984">
    <property type="entry name" value="Phage_sheath_1"/>
    <property type="match status" value="1"/>
</dbReference>
<dbReference type="GeneID" id="93278914"/>
<evidence type="ECO:0000259" key="2">
    <source>
        <dbReference type="Pfam" id="PF04984"/>
    </source>
</evidence>
<feature type="domain" description="Tail sheath protein subtilisin-like" evidence="2">
    <location>
        <begin position="84"/>
        <end position="226"/>
    </location>
</feature>
<dbReference type="EMBL" id="CACRUH010000101">
    <property type="protein sequence ID" value="VYU83793.1"/>
    <property type="molecule type" value="Genomic_DNA"/>
</dbReference>
<protein>
    <submittedName>
        <fullName evidence="4">Phage tail sheath protein</fullName>
    </submittedName>
</protein>
<dbReference type="AlphaFoldDB" id="A0A6N3I6Y8"/>
<name>A0A6N3I6Y8_9FIRM</name>
<dbReference type="InterPro" id="IPR020287">
    <property type="entry name" value="Tail_sheath_C"/>
</dbReference>
<organism evidence="4">
    <name type="scientific">Hungatella hathewayi</name>
    <dbReference type="NCBI Taxonomy" id="154046"/>
    <lineage>
        <taxon>Bacteria</taxon>
        <taxon>Bacillati</taxon>
        <taxon>Bacillota</taxon>
        <taxon>Clostridia</taxon>
        <taxon>Lachnospirales</taxon>
        <taxon>Lachnospiraceae</taxon>
        <taxon>Hungatella</taxon>
    </lineage>
</organism>
<evidence type="ECO:0000313" key="4">
    <source>
        <dbReference type="EMBL" id="VYU83793.1"/>
    </source>
</evidence>
<comment type="similarity">
    <text evidence="1">Belongs to the myoviridae tail sheath protein family.</text>
</comment>
<proteinExistence type="inferred from homology"/>
<evidence type="ECO:0000259" key="3">
    <source>
        <dbReference type="Pfam" id="PF17482"/>
    </source>
</evidence>
<feature type="domain" description="Tail sheath protein C-terminal" evidence="3">
    <location>
        <begin position="233"/>
        <end position="355"/>
    </location>
</feature>
<dbReference type="RefSeq" id="WP_107435405.1">
    <property type="nucleotide sequence ID" value="NZ_CACRUH010000101.1"/>
</dbReference>
<gene>
    <name evidence="4" type="ORF">CHLFYP18_04572</name>
</gene>
<dbReference type="Pfam" id="PF17482">
    <property type="entry name" value="Phage_sheath_1C"/>
    <property type="match status" value="1"/>
</dbReference>
<accession>A0A6N3I6Y8</accession>
<reference evidence="4" key="1">
    <citation type="submission" date="2019-11" db="EMBL/GenBank/DDBJ databases">
        <authorList>
            <person name="Feng L."/>
        </authorList>
    </citation>
    <scope>NUCLEOTIDE SEQUENCE</scope>
    <source>
        <strain evidence="4">ChathewayiLFYP18</strain>
    </source>
</reference>
<dbReference type="InterPro" id="IPR035089">
    <property type="entry name" value="Phage_sheath_subtilisin"/>
</dbReference>
<sequence>MSLGLPSFSMIFSGKAVSAIERSARGIVAMILTDGTEGGKDLNIYKKVDEVDFQNWTEQNYNYLKLVFAGAPSTVITIRRAENAEGYNAELKKLKDLKWNYLTIPGLGSTDTTTISAWIKQYRDDERKTFKAVLAHCKGDHEGIINLTTENISTTITGAKHTAAEYCARIAGVLAGLSLARSSTYYVLDDISEAETPDDPDDRINAGEMVIVFDGRKYKIGRGVNSLVSFTTEKTEDVRFIKIVEGMDLYMDDIRETYEESYVGKIINDYDGKQMFVAAIGAYHKGLLGNVLDKSYDNVVAIDIDAQRTYLESRGMDTSEMDDIAVAKANTGTKVFIASNVKFVNAMEDLKMNVNM</sequence>
<dbReference type="Gene3D" id="3.30.1370.220">
    <property type="match status" value="1"/>
</dbReference>
<dbReference type="Gene3D" id="3.40.50.11790">
    <property type="match status" value="1"/>
</dbReference>